<organism evidence="4 5">
    <name type="scientific">Calicophoron daubneyi</name>
    <name type="common">Rumen fluke</name>
    <name type="synonym">Paramphistomum daubneyi</name>
    <dbReference type="NCBI Taxonomy" id="300641"/>
    <lineage>
        <taxon>Eukaryota</taxon>
        <taxon>Metazoa</taxon>
        <taxon>Spiralia</taxon>
        <taxon>Lophotrochozoa</taxon>
        <taxon>Platyhelminthes</taxon>
        <taxon>Trematoda</taxon>
        <taxon>Digenea</taxon>
        <taxon>Plagiorchiida</taxon>
        <taxon>Pronocephalata</taxon>
        <taxon>Paramphistomoidea</taxon>
        <taxon>Paramphistomidae</taxon>
        <taxon>Calicophoron</taxon>
    </lineage>
</organism>
<name>A0AAV2TJX1_CALDB</name>
<accession>A0AAV2TJX1</accession>
<proteinExistence type="predicted"/>
<dbReference type="InterPro" id="IPR013087">
    <property type="entry name" value="Znf_C2H2_type"/>
</dbReference>
<dbReference type="PROSITE" id="PS50157">
    <property type="entry name" value="ZINC_FINGER_C2H2_2"/>
    <property type="match status" value="1"/>
</dbReference>
<evidence type="ECO:0000259" key="3">
    <source>
        <dbReference type="PROSITE" id="PS50157"/>
    </source>
</evidence>
<feature type="compositionally biased region" description="Pro residues" evidence="2">
    <location>
        <begin position="275"/>
        <end position="288"/>
    </location>
</feature>
<keyword evidence="1" id="KW-0863">Zinc-finger</keyword>
<dbReference type="Proteomes" id="UP001497525">
    <property type="component" value="Unassembled WGS sequence"/>
</dbReference>
<gene>
    <name evidence="4" type="ORF">CDAUBV1_LOCUS10598</name>
</gene>
<evidence type="ECO:0000256" key="2">
    <source>
        <dbReference type="SAM" id="MobiDB-lite"/>
    </source>
</evidence>
<dbReference type="GO" id="GO:0008270">
    <property type="term" value="F:zinc ion binding"/>
    <property type="evidence" value="ECO:0007669"/>
    <property type="project" value="UniProtKB-KW"/>
</dbReference>
<protein>
    <recommendedName>
        <fullName evidence="3">C2H2-type domain-containing protein</fullName>
    </recommendedName>
</protein>
<dbReference type="PROSITE" id="PS00028">
    <property type="entry name" value="ZINC_FINGER_C2H2_1"/>
    <property type="match status" value="1"/>
</dbReference>
<sequence length="288" mass="33212">MPRNVYRHKPRSKETMRIRVNSLLKRLLKKQEQKKRLRSEGGAGTLLPGCFGESDDDIQFLRGWVRKHNISEASLSELLCILRMTNPSLPADPRTTMQTPKITDIRLPSPDVPVTLCKMHWRRFWCNHGRKYSICVNHVGVRTAPCDMCGRTFASNYYYKIHIEIVHQGSLQFVFVCPEQFYFCEYYGRVPNPCSEMLYRISRKTLSNCGRTIKTGLYETANIGVKVHQFHAEPAEGENEEEKNQMIHCSLQAKTNREVGKDLYRQSFPSETCVSPPPYPPFGPPNPT</sequence>
<reference evidence="4" key="1">
    <citation type="submission" date="2024-06" db="EMBL/GenBank/DDBJ databases">
        <authorList>
            <person name="Liu X."/>
            <person name="Lenzi L."/>
            <person name="Haldenby T S."/>
            <person name="Uol C."/>
        </authorList>
    </citation>
    <scope>NUCLEOTIDE SEQUENCE</scope>
</reference>
<evidence type="ECO:0000313" key="4">
    <source>
        <dbReference type="EMBL" id="CAL5136514.1"/>
    </source>
</evidence>
<feature type="domain" description="C2H2-type" evidence="3">
    <location>
        <begin position="144"/>
        <end position="172"/>
    </location>
</feature>
<keyword evidence="1" id="KW-0862">Zinc</keyword>
<feature type="region of interest" description="Disordered" evidence="2">
    <location>
        <begin position="268"/>
        <end position="288"/>
    </location>
</feature>
<evidence type="ECO:0000256" key="1">
    <source>
        <dbReference type="PROSITE-ProRule" id="PRU00042"/>
    </source>
</evidence>
<keyword evidence="1" id="KW-0479">Metal-binding</keyword>
<evidence type="ECO:0000313" key="5">
    <source>
        <dbReference type="Proteomes" id="UP001497525"/>
    </source>
</evidence>
<comment type="caution">
    <text evidence="4">The sequence shown here is derived from an EMBL/GenBank/DDBJ whole genome shotgun (WGS) entry which is preliminary data.</text>
</comment>
<dbReference type="EMBL" id="CAXLJL010000323">
    <property type="protein sequence ID" value="CAL5136514.1"/>
    <property type="molecule type" value="Genomic_DNA"/>
</dbReference>
<dbReference type="AlphaFoldDB" id="A0AAV2TJX1"/>